<dbReference type="InterPro" id="IPR036861">
    <property type="entry name" value="Endochitinase-like_sf"/>
</dbReference>
<protein>
    <recommendedName>
        <fullName evidence="4">chitinase</fullName>
        <ecNumber evidence="4">3.2.1.14</ecNumber>
    </recommendedName>
</protein>
<dbReference type="PROSITE" id="PS00026">
    <property type="entry name" value="CHIT_BIND_I_1"/>
    <property type="match status" value="1"/>
</dbReference>
<evidence type="ECO:0000256" key="5">
    <source>
        <dbReference type="ARBA" id="ARBA00022525"/>
    </source>
</evidence>
<keyword evidence="8" id="KW-0146">Chitin degradation</keyword>
<evidence type="ECO:0000256" key="12">
    <source>
        <dbReference type="RuleBase" id="RU000489"/>
    </source>
</evidence>
<comment type="caution">
    <text evidence="15">The sequence shown here is derived from an EMBL/GenBank/DDBJ whole genome shotgun (WGS) entry which is preliminary data.</text>
</comment>
<evidence type="ECO:0000256" key="11">
    <source>
        <dbReference type="ARBA" id="ARBA00023326"/>
    </source>
</evidence>
<dbReference type="SUPFAM" id="SSF57016">
    <property type="entry name" value="Plant lectins/antimicrobial peptides"/>
    <property type="match status" value="1"/>
</dbReference>
<dbReference type="Gene3D" id="3.30.60.10">
    <property type="entry name" value="Endochitinase-like"/>
    <property type="match status" value="1"/>
</dbReference>
<dbReference type="Proteomes" id="UP001444661">
    <property type="component" value="Unassembled WGS sequence"/>
</dbReference>
<keyword evidence="9" id="KW-0119">Carbohydrate metabolism</keyword>
<dbReference type="InterPro" id="IPR018371">
    <property type="entry name" value="Chitin-binding_1_CS"/>
</dbReference>
<reference evidence="15 16" key="1">
    <citation type="submission" date="2023-01" db="EMBL/GenBank/DDBJ databases">
        <title>Analysis of 21 Apiospora genomes using comparative genomics revels a genus with tremendous synthesis potential of carbohydrate active enzymes and secondary metabolites.</title>
        <authorList>
            <person name="Sorensen T."/>
        </authorList>
    </citation>
    <scope>NUCLEOTIDE SEQUENCE [LARGE SCALE GENOMIC DNA]</scope>
    <source>
        <strain evidence="15 16">CBS 33761</strain>
    </source>
</reference>
<evidence type="ECO:0000256" key="9">
    <source>
        <dbReference type="ARBA" id="ARBA00023277"/>
    </source>
</evidence>
<dbReference type="InterPro" id="IPR001579">
    <property type="entry name" value="Glyco_hydro_18_chit_AS"/>
</dbReference>
<dbReference type="Gene3D" id="3.10.50.10">
    <property type="match status" value="1"/>
</dbReference>
<evidence type="ECO:0000256" key="10">
    <source>
        <dbReference type="ARBA" id="ARBA00023295"/>
    </source>
</evidence>
<keyword evidence="16" id="KW-1185">Reference proteome</keyword>
<dbReference type="InterPro" id="IPR001223">
    <property type="entry name" value="Glyco_hydro18_cat"/>
</dbReference>
<comment type="catalytic activity">
    <reaction evidence="1">
        <text>Random endo-hydrolysis of N-acetyl-beta-D-glucosaminide (1-&gt;4)-beta-linkages in chitin and chitodextrins.</text>
        <dbReference type="EC" id="3.2.1.14"/>
    </reaction>
</comment>
<feature type="region of interest" description="Disordered" evidence="13">
    <location>
        <begin position="608"/>
        <end position="640"/>
    </location>
</feature>
<dbReference type="PANTHER" id="PTHR11177">
    <property type="entry name" value="CHITINASE"/>
    <property type="match status" value="1"/>
</dbReference>
<comment type="subcellular location">
    <subcellularLocation>
        <location evidence="2">Secreted</location>
    </subcellularLocation>
</comment>
<dbReference type="InterPro" id="IPR001002">
    <property type="entry name" value="Chitin-bd_1"/>
</dbReference>
<proteinExistence type="inferred from homology"/>
<dbReference type="InterPro" id="IPR029070">
    <property type="entry name" value="Chitinase_insertion_sf"/>
</dbReference>
<gene>
    <name evidence="15" type="ORF">PG993_006131</name>
</gene>
<comment type="similarity">
    <text evidence="3">Belongs to the glycosyl hydrolase 18 family. Chitinase class V subfamily.</text>
</comment>
<dbReference type="EMBL" id="JAQQWK010000004">
    <property type="protein sequence ID" value="KAK8043701.1"/>
    <property type="molecule type" value="Genomic_DNA"/>
</dbReference>
<name>A0ABR1TCI1_9PEZI</name>
<evidence type="ECO:0000256" key="8">
    <source>
        <dbReference type="ARBA" id="ARBA00023024"/>
    </source>
</evidence>
<keyword evidence="6" id="KW-0147">Chitin-binding</keyword>
<dbReference type="InterPro" id="IPR050314">
    <property type="entry name" value="Glycosyl_Hydrlase_18"/>
</dbReference>
<dbReference type="Pfam" id="PF00704">
    <property type="entry name" value="Glyco_hydro_18"/>
    <property type="match status" value="1"/>
</dbReference>
<keyword evidence="11" id="KW-0624">Polysaccharide degradation</keyword>
<evidence type="ECO:0000259" key="14">
    <source>
        <dbReference type="PROSITE" id="PS51910"/>
    </source>
</evidence>
<dbReference type="CDD" id="cd00035">
    <property type="entry name" value="ChtBD1"/>
    <property type="match status" value="1"/>
</dbReference>
<keyword evidence="7 12" id="KW-0378">Hydrolase</keyword>
<dbReference type="EC" id="3.2.1.14" evidence="4"/>
<dbReference type="PROSITE" id="PS51910">
    <property type="entry name" value="GH18_2"/>
    <property type="match status" value="1"/>
</dbReference>
<dbReference type="PROSITE" id="PS01095">
    <property type="entry name" value="GH18_1"/>
    <property type="match status" value="1"/>
</dbReference>
<evidence type="ECO:0000256" key="2">
    <source>
        <dbReference type="ARBA" id="ARBA00004613"/>
    </source>
</evidence>
<evidence type="ECO:0000256" key="13">
    <source>
        <dbReference type="SAM" id="MobiDB-lite"/>
    </source>
</evidence>
<evidence type="ECO:0000256" key="3">
    <source>
        <dbReference type="ARBA" id="ARBA00008682"/>
    </source>
</evidence>
<feature type="domain" description="GH18" evidence="14">
    <location>
        <begin position="65"/>
        <end position="424"/>
    </location>
</feature>
<dbReference type="InterPro" id="IPR017853">
    <property type="entry name" value="GH"/>
</dbReference>
<accession>A0ABR1TCI1</accession>
<dbReference type="SUPFAM" id="SSF54556">
    <property type="entry name" value="Chitinase insertion domain"/>
    <property type="match status" value="1"/>
</dbReference>
<evidence type="ECO:0000256" key="4">
    <source>
        <dbReference type="ARBA" id="ARBA00012729"/>
    </source>
</evidence>
<keyword evidence="10 12" id="KW-0326">Glycosidase</keyword>
<evidence type="ECO:0000256" key="7">
    <source>
        <dbReference type="ARBA" id="ARBA00022801"/>
    </source>
</evidence>
<dbReference type="SMART" id="SM00636">
    <property type="entry name" value="Glyco_18"/>
    <property type="match status" value="1"/>
</dbReference>
<keyword evidence="5" id="KW-0964">Secreted</keyword>
<dbReference type="PANTHER" id="PTHR11177:SF333">
    <property type="entry name" value="CHITINASE"/>
    <property type="match status" value="1"/>
</dbReference>
<evidence type="ECO:0000256" key="6">
    <source>
        <dbReference type="ARBA" id="ARBA00022669"/>
    </source>
</evidence>
<sequence length="1106" mass="124392">MEKCPLNVCCSKFGYCGTIDTFCQGKKVKVSQVYSLRGVGSHANTYDCLRPTQRPSCKVSDTEVTRVIGYYEAWSTTNRPCYNMLPEEIPYGYYTDIIFSFATVEPQTFEIKAGDAKTAEFMERISAIKLVQPDIRIWVAVGGWAFNDPGPTQTTFGDMAASSEATKAFIDSAIKMMNKYGFDGIDIDWEYPGADDRAGTKRDFKNFVSFMKALTDRMHGGDQKRLVSLTLPASYWYLQHFDIKNLEKHVDWFNMMSYDVHGSWDIDSKSMPSVANSHSNMTELQEALDLLWRNDIDPKKVTFGMAFYSRSFTLNNAACSSPGCPVGSGGVAGRCSDTTGVLLHAEIADIVRDNKLTPTLDRDAAVKSVSWGDQWTTFDDVNTWRLKSNIIRGQCIPGVMVWAMSQDDKDGTNIKALTNAVGRKQMAVPKFEKPQPVTQPPIKTAELCRWSGCYRECPDGFKTVARNGDKGIMATDENCLSGGLDKLCCPGSEDMPVCTWRGHKNSGACSPGCKGGEVDVGTLGVGCSSKHQTACCTNVAATAAYGECKWVGTASSCNPDCPSDFPHQDGLDQARRRRRAALHHRPEELLLPRPQARRLRHLRLVQEGGPGQVRPGLHLRGCLPQRPDQTGHRGRRARSHRRLLRRRPRLCCEPAKPKVVPREDDDPFGGKQNKEFQLLLEKYMENPTCPATLLHPSPGSIFQDKLDKRAVALVPAPALDLELEASEFRVLQGRAKDCDVDRFTRLVQYAALILTMADSMLEPLSLVYDELFANSYDVVLRAADLRRHYNRFSHLDPKNFMTYLFLNPTQAGHIVRRQALTDEVFCEPGSRTRARRETTGDVAKRPRSDIPKTDMTVVKVSNLVPRWVWWQLDSSDDDSGGHPSITDVLEGIEGGDLSLHYARWLWTPNLGGPTLELAYWIGPEPGVAGGHDRYRDLHRQADGGGRDRWVVFHLHIDVDNTQWLRRINDRTYVGVASIQVMHAQAWSDNSQEEGDWRVNVRLRRGRTARDGFDCQGTHADDPNDARYVRLLREWGRTLFEDEFVSSAALELITEGFELYPNGDIRPESSYRLLGDQDVHHGWRANMYRVNWSRGPFGFVWDPTQPQ</sequence>
<evidence type="ECO:0000313" key="15">
    <source>
        <dbReference type="EMBL" id="KAK8043701.1"/>
    </source>
</evidence>
<dbReference type="Gene3D" id="3.20.20.80">
    <property type="entry name" value="Glycosidases"/>
    <property type="match status" value="1"/>
</dbReference>
<organism evidence="15 16">
    <name type="scientific">Apiospora rasikravindrae</name>
    <dbReference type="NCBI Taxonomy" id="990691"/>
    <lineage>
        <taxon>Eukaryota</taxon>
        <taxon>Fungi</taxon>
        <taxon>Dikarya</taxon>
        <taxon>Ascomycota</taxon>
        <taxon>Pezizomycotina</taxon>
        <taxon>Sordariomycetes</taxon>
        <taxon>Xylariomycetidae</taxon>
        <taxon>Amphisphaeriales</taxon>
        <taxon>Apiosporaceae</taxon>
        <taxon>Apiospora</taxon>
    </lineage>
</organism>
<dbReference type="InterPro" id="IPR011583">
    <property type="entry name" value="Chitinase_II/V-like_cat"/>
</dbReference>
<dbReference type="Pfam" id="PF00187">
    <property type="entry name" value="Chitin_bind_1"/>
    <property type="match status" value="1"/>
</dbReference>
<evidence type="ECO:0000313" key="16">
    <source>
        <dbReference type="Proteomes" id="UP001444661"/>
    </source>
</evidence>
<dbReference type="SUPFAM" id="SSF51445">
    <property type="entry name" value="(Trans)glycosidases"/>
    <property type="match status" value="1"/>
</dbReference>
<evidence type="ECO:0000256" key="1">
    <source>
        <dbReference type="ARBA" id="ARBA00000822"/>
    </source>
</evidence>